<dbReference type="CDD" id="cd12148">
    <property type="entry name" value="fungal_TF_MHR"/>
    <property type="match status" value="1"/>
</dbReference>
<dbReference type="GO" id="GO:0008270">
    <property type="term" value="F:zinc ion binding"/>
    <property type="evidence" value="ECO:0007669"/>
    <property type="project" value="InterPro"/>
</dbReference>
<dbReference type="AlphaFoldDB" id="A0A5M3Z6H1"/>
<dbReference type="GO" id="GO:0000981">
    <property type="term" value="F:DNA-binding transcription factor activity, RNA polymerase II-specific"/>
    <property type="evidence" value="ECO:0007669"/>
    <property type="project" value="InterPro"/>
</dbReference>
<dbReference type="InterPro" id="IPR052761">
    <property type="entry name" value="Fungal_Detox/Toxin_TFs"/>
</dbReference>
<dbReference type="VEuPathDB" id="FungiDB:ATEG_06098"/>
<evidence type="ECO:0000313" key="2">
    <source>
        <dbReference type="EMBL" id="GFF17936.1"/>
    </source>
</evidence>
<keyword evidence="3" id="KW-1185">Reference proteome</keyword>
<dbReference type="PROSITE" id="PS50048">
    <property type="entry name" value="ZN2_CY6_FUNGAL_2"/>
    <property type="match status" value="1"/>
</dbReference>
<dbReference type="Proteomes" id="UP000452235">
    <property type="component" value="Unassembled WGS sequence"/>
</dbReference>
<comment type="caution">
    <text evidence="2">The sequence shown here is derived from an EMBL/GenBank/DDBJ whole genome shotgun (WGS) entry which is preliminary data.</text>
</comment>
<evidence type="ECO:0000256" key="1">
    <source>
        <dbReference type="SAM" id="MobiDB-lite"/>
    </source>
</evidence>
<evidence type="ECO:0000313" key="3">
    <source>
        <dbReference type="Proteomes" id="UP000452235"/>
    </source>
</evidence>
<dbReference type="CDD" id="cd00067">
    <property type="entry name" value="GAL4"/>
    <property type="match status" value="1"/>
</dbReference>
<gene>
    <name evidence="2" type="ORF">ATEIFO6365_0007048500</name>
</gene>
<accession>A0A5M3Z6H1</accession>
<feature type="region of interest" description="Disordered" evidence="1">
    <location>
        <begin position="733"/>
        <end position="811"/>
    </location>
</feature>
<dbReference type="Gene3D" id="4.10.240.10">
    <property type="entry name" value="Zn(2)-C6 fungal-type DNA-binding domain"/>
    <property type="match status" value="1"/>
</dbReference>
<proteinExistence type="predicted"/>
<dbReference type="PANTHER" id="PTHR47425">
    <property type="entry name" value="FARB-RELATED"/>
    <property type="match status" value="1"/>
</dbReference>
<reference evidence="2 3" key="1">
    <citation type="submission" date="2020-01" db="EMBL/GenBank/DDBJ databases">
        <title>Aspergillus terreus IFO 6365 whole genome shotgun sequence.</title>
        <authorList>
            <person name="Kanamasa S."/>
            <person name="Takahashi H."/>
        </authorList>
    </citation>
    <scope>NUCLEOTIDE SEQUENCE [LARGE SCALE GENOMIC DNA]</scope>
    <source>
        <strain evidence="2 3">IFO 6365</strain>
    </source>
</reference>
<dbReference type="PROSITE" id="PS00463">
    <property type="entry name" value="ZN2_CY6_FUNGAL_1"/>
    <property type="match status" value="1"/>
</dbReference>
<organism evidence="2 3">
    <name type="scientific">Aspergillus terreus</name>
    <dbReference type="NCBI Taxonomy" id="33178"/>
    <lineage>
        <taxon>Eukaryota</taxon>
        <taxon>Fungi</taxon>
        <taxon>Dikarya</taxon>
        <taxon>Ascomycota</taxon>
        <taxon>Pezizomycotina</taxon>
        <taxon>Eurotiomycetes</taxon>
        <taxon>Eurotiomycetidae</taxon>
        <taxon>Eurotiales</taxon>
        <taxon>Aspergillaceae</taxon>
        <taxon>Aspergillus</taxon>
        <taxon>Aspergillus subgen. Circumdati</taxon>
    </lineage>
</organism>
<dbReference type="GO" id="GO:0009893">
    <property type="term" value="P:positive regulation of metabolic process"/>
    <property type="evidence" value="ECO:0007669"/>
    <property type="project" value="UniProtKB-ARBA"/>
</dbReference>
<name>A0A5M3Z6H1_ASPTE</name>
<dbReference type="InterPro" id="IPR001138">
    <property type="entry name" value="Zn2Cys6_DnaBD"/>
</dbReference>
<dbReference type="OrthoDB" id="5041285at2759"/>
<dbReference type="PANTHER" id="PTHR47425:SF2">
    <property type="entry name" value="FARB-RELATED"/>
    <property type="match status" value="1"/>
</dbReference>
<sequence length="902" mass="100713">MAYHTPPGAENQGSFTPWPALVGTRHDSIASPGLIQASPLSSIDPARLRFCPLRSDLFALMLRRTRRAPKACSWCHHRKVRCDASIRGCPCTRCRQDGRPECVLRGKLPRNFGGFVPQNPDDDANVTRGRLESITTNSHSQIEHIRSLFPDLDLRDAPALPRGHVNHTLYKFIEFKGASTLPRDDVAFLSSKGSLAVPEKSLLNEFIRQYFLQIHPSMPVLDEAEVWDIYEQRDGETDAGRISLFVFQALLFASCPYVSQETLQRCGFEDKRNARNTLYKRTKYLFDLQGEDRPFFLAQGAALLSLHTTAEEPQAGSLWLTRAIQNAMIVGCQPGPCEDVEPSRKKRLWWSIILRDRSLCLGLRRRPQVTSIHFGMAADLLEEADMEDEIQFSRVYDPETKRMLLKVFQEQCRLAVMLTEMISFVFASHGLSAPTLSLEQFHESLTTVSRIRASLKQWEMCSQLGALLESSVPEAVTLFTNFTYMYYHTARIDLAHYEALLVENHLMFAGENYIKQVWEIGNTLRDAMDRLTDIMEYFSREGRAQNLPLSVLAYVGMPLVLTAIDLKLSPSSSEMDVRRRRLDALGEIIRHSGRVYDVTDFVSAGTNQILQLAYMTAQHLFMRWDQDPASPAPARADSVSSQAAYKPSTGEVVPAQTGTVAGRANCWLDAFLRYPRAYLLISTSVDYSLAVGRLPYDSALPELVRCIPPIGMGIRLPWTIDAVEAPKQRLRLGSRVRRNTENDADGRSPAVKTLTPSSSTGVEQGFLDARPVQHDVPVPGDANNTGMTGSNNSYGDAARASAQEHPPPNDQVNLDYLYLDAIPVDSPAAPAIGGYGEYAPPGDQALSYGPVHETEAEKWQLRETTASFDPLISSWVQEFFGEGHGSPRHTGMDRDGAIILDS</sequence>
<dbReference type="InterPro" id="IPR036864">
    <property type="entry name" value="Zn2-C6_fun-type_DNA-bd_sf"/>
</dbReference>
<dbReference type="EMBL" id="BLJY01000007">
    <property type="protein sequence ID" value="GFF17936.1"/>
    <property type="molecule type" value="Genomic_DNA"/>
</dbReference>
<protein>
    <submittedName>
        <fullName evidence="2">Zn(II)2Cys6 transcription factor</fullName>
    </submittedName>
</protein>
<feature type="compositionally biased region" description="Polar residues" evidence="1">
    <location>
        <begin position="782"/>
        <end position="794"/>
    </location>
</feature>